<dbReference type="RefSeq" id="WP_072552362.1">
    <property type="nucleotide sequence ID" value="NZ_CP018153.1"/>
</dbReference>
<keyword evidence="1" id="KW-0812">Transmembrane</keyword>
<dbReference type="AlphaFoldDB" id="A0A1L3J3K6"/>
<sequence length="92" mass="10811">MRKSTSVSKSKARFSYWLILVPLLLLIIIFVFWDKEENIQDKDLGTISDKEVALKETKKALKMVSEYLNEGNKNLLYLKEFNKTKDKIIKID</sequence>
<dbReference type="STRING" id="1913577.LPB144_04455"/>
<accession>A0A1L3J3K6</accession>
<protein>
    <submittedName>
        <fullName evidence="2">Uncharacterized protein</fullName>
    </submittedName>
</protein>
<keyword evidence="1" id="KW-1133">Transmembrane helix</keyword>
<evidence type="ECO:0000313" key="3">
    <source>
        <dbReference type="Proteomes" id="UP000182510"/>
    </source>
</evidence>
<dbReference type="EMBL" id="CP018153">
    <property type="protein sequence ID" value="APG59709.1"/>
    <property type="molecule type" value="Genomic_DNA"/>
</dbReference>
<keyword evidence="3" id="KW-1185">Reference proteome</keyword>
<gene>
    <name evidence="2" type="ORF">LPB144_04455</name>
</gene>
<evidence type="ECO:0000256" key="1">
    <source>
        <dbReference type="SAM" id="Phobius"/>
    </source>
</evidence>
<keyword evidence="1" id="KW-0472">Membrane</keyword>
<dbReference type="KEGG" id="grl:LPB144_04455"/>
<dbReference type="OrthoDB" id="1098521at2"/>
<feature type="transmembrane region" description="Helical" evidence="1">
    <location>
        <begin position="12"/>
        <end position="33"/>
    </location>
</feature>
<name>A0A1L3J3K6_9FLAO</name>
<reference evidence="2 3" key="1">
    <citation type="submission" date="2016-11" db="EMBL/GenBank/DDBJ databases">
        <title>Gramella sp. LPB0144 isolated from marine environment.</title>
        <authorList>
            <person name="Kim E."/>
            <person name="Yi H."/>
        </authorList>
    </citation>
    <scope>NUCLEOTIDE SEQUENCE [LARGE SCALE GENOMIC DNA]</scope>
    <source>
        <strain evidence="2 3">LPB0144</strain>
    </source>
</reference>
<organism evidence="2 3">
    <name type="scientific">Christiangramia salexigens</name>
    <dbReference type="NCBI Taxonomy" id="1913577"/>
    <lineage>
        <taxon>Bacteria</taxon>
        <taxon>Pseudomonadati</taxon>
        <taxon>Bacteroidota</taxon>
        <taxon>Flavobacteriia</taxon>
        <taxon>Flavobacteriales</taxon>
        <taxon>Flavobacteriaceae</taxon>
        <taxon>Christiangramia</taxon>
    </lineage>
</organism>
<proteinExistence type="predicted"/>
<dbReference type="Proteomes" id="UP000182510">
    <property type="component" value="Chromosome"/>
</dbReference>
<evidence type="ECO:0000313" key="2">
    <source>
        <dbReference type="EMBL" id="APG59709.1"/>
    </source>
</evidence>